<evidence type="ECO:0000256" key="2">
    <source>
        <dbReference type="SAM" id="MobiDB-lite"/>
    </source>
</evidence>
<gene>
    <name evidence="4" type="ORF">AB1Y20_009975</name>
</gene>
<dbReference type="PANTHER" id="PTHR47691">
    <property type="entry name" value="REGULATOR-RELATED"/>
    <property type="match status" value="1"/>
</dbReference>
<comment type="caution">
    <text evidence="4">The sequence shown here is derived from an EMBL/GenBank/DDBJ whole genome shotgun (WGS) entry which is preliminary data.</text>
</comment>
<keyword evidence="1" id="KW-0547">Nucleotide-binding</keyword>
<dbReference type="EMBL" id="JBGBPQ010000002">
    <property type="protein sequence ID" value="KAL1528637.1"/>
    <property type="molecule type" value="Genomic_DNA"/>
</dbReference>
<proteinExistence type="predicted"/>
<keyword evidence="5" id="KW-1185">Reference proteome</keyword>
<evidence type="ECO:0000259" key="3">
    <source>
        <dbReference type="Pfam" id="PF12770"/>
    </source>
</evidence>
<dbReference type="InterPro" id="IPR027417">
    <property type="entry name" value="P-loop_NTPase"/>
</dbReference>
<dbReference type="Proteomes" id="UP001515480">
    <property type="component" value="Unassembled WGS sequence"/>
</dbReference>
<dbReference type="Gene3D" id="3.40.50.300">
    <property type="entry name" value="P-loop containing nucleotide triphosphate hydrolases"/>
    <property type="match status" value="1"/>
</dbReference>
<feature type="compositionally biased region" description="Low complexity" evidence="2">
    <location>
        <begin position="60"/>
        <end position="69"/>
    </location>
</feature>
<feature type="compositionally biased region" description="Low complexity" evidence="2">
    <location>
        <begin position="92"/>
        <end position="114"/>
    </location>
</feature>
<dbReference type="Pfam" id="PF12770">
    <property type="entry name" value="CHAT"/>
    <property type="match status" value="1"/>
</dbReference>
<dbReference type="PROSITE" id="PS00107">
    <property type="entry name" value="PROTEIN_KINASE_ATP"/>
    <property type="match status" value="1"/>
</dbReference>
<feature type="region of interest" description="Disordered" evidence="2">
    <location>
        <begin position="751"/>
        <end position="806"/>
    </location>
</feature>
<dbReference type="InterPro" id="IPR017441">
    <property type="entry name" value="Protein_kinase_ATP_BS"/>
</dbReference>
<evidence type="ECO:0000256" key="1">
    <source>
        <dbReference type="PROSITE-ProRule" id="PRU10141"/>
    </source>
</evidence>
<dbReference type="AlphaFoldDB" id="A0AB34K5J9"/>
<sequence length="861" mass="91538">MRGVGPRQSRAQPPGRPLGNAPPVETALSIEGVRSGERGTPHGPGAVKSRPVAPGVTRGRTPNTPNTPSRSDRSSQEARSIQRAPSNDASPLSALVHQSSASLSSSGTTSLSSVYRASDRSQSSRQLDMLAVLQAAPLVYAGRPIDLLDHKAERDAIIASAQRAGRKVQVVCDFCTTRRMGALLTDGCRMLHYSGHGFTDIDRNGIQRTRLAFENEEGGTHALEVDKLTALVKAGADPSGGRLPLDLAVISACHSVGGGQAFVDAGVPHVIAVRREAQLQDKAACVFAGALYHALFKGRTVAAAFEIGKQAVANQPGILRAGEESEKFCLMPLDADHHVSLCADFPEGACPLAHQHLTLRCGVGPRGPSTGVRPTGLVLFALAGEAVVNTKHKVLHNLPAFFPLQFLGRQTEWQQIVAAAVGQDKRLLTLVGGPGIGKTALTVAVAHYLLERSTFNGGVFFARAQGTTTAFEVGASIRAALSDANVASDGDGDRKDVEATLPAELRRIGACLLVLDHWEPREATNSFLQTLLQSAPELRLLLSCTEALSFPGVGQRQVLLNPMPADEAGRLLRSLAPRPITRAEVGCDDKQNLRDEMQKLLNHFGSRVAGLDQFSLLSPPCTPVGELQNCPPLRVQWVLPNFVVANALYQELSAFPSKLQLDSPPPTASGRACLFGFISLPKMLSSHRLLDLLHGNPKAISLAASLLLSHNRSPRSLDQVFELLENPAEAAKSADLSDSCRTILEQFDAITNAQGSPSRSRGRRVPSMSGSIDASGVVEASGESTPTTPSSPAVEEAPWNGEALPPSLLLRPDEYKKMSKHPSIRSLGTGLFGSVYETELAGTKVALKRFHGNALSSTSFK</sequence>
<dbReference type="GO" id="GO:0005524">
    <property type="term" value="F:ATP binding"/>
    <property type="evidence" value="ECO:0007669"/>
    <property type="project" value="UniProtKB-UniRule"/>
</dbReference>
<protein>
    <recommendedName>
        <fullName evidence="3">CHAT domain-containing protein</fullName>
    </recommendedName>
</protein>
<accession>A0AB34K5J9</accession>
<dbReference type="PANTHER" id="PTHR47691:SF3">
    <property type="entry name" value="HTH-TYPE TRANSCRIPTIONAL REGULATOR RV0890C-RELATED"/>
    <property type="match status" value="1"/>
</dbReference>
<feature type="binding site" evidence="1">
    <location>
        <position position="848"/>
    </location>
    <ligand>
        <name>ATP</name>
        <dbReference type="ChEBI" id="CHEBI:30616"/>
    </ligand>
</feature>
<feature type="non-terminal residue" evidence="4">
    <location>
        <position position="861"/>
    </location>
</feature>
<keyword evidence="1" id="KW-0067">ATP-binding</keyword>
<feature type="compositionally biased region" description="Low complexity" evidence="2">
    <location>
        <begin position="755"/>
        <end position="771"/>
    </location>
</feature>
<dbReference type="SUPFAM" id="SSF52540">
    <property type="entry name" value="P-loop containing nucleoside triphosphate hydrolases"/>
    <property type="match status" value="1"/>
</dbReference>
<organism evidence="4 5">
    <name type="scientific">Prymnesium parvum</name>
    <name type="common">Toxic golden alga</name>
    <dbReference type="NCBI Taxonomy" id="97485"/>
    <lineage>
        <taxon>Eukaryota</taxon>
        <taxon>Haptista</taxon>
        <taxon>Haptophyta</taxon>
        <taxon>Prymnesiophyceae</taxon>
        <taxon>Prymnesiales</taxon>
        <taxon>Prymnesiaceae</taxon>
        <taxon>Prymnesium</taxon>
    </lineage>
</organism>
<reference evidence="4 5" key="1">
    <citation type="journal article" date="2024" name="Science">
        <title>Giant polyketide synthase enzymes in the biosynthesis of giant marine polyether toxins.</title>
        <authorList>
            <person name="Fallon T.R."/>
            <person name="Shende V.V."/>
            <person name="Wierzbicki I.H."/>
            <person name="Pendleton A.L."/>
            <person name="Watervoot N.F."/>
            <person name="Auber R.P."/>
            <person name="Gonzalez D.J."/>
            <person name="Wisecaver J.H."/>
            <person name="Moore B.S."/>
        </authorList>
    </citation>
    <scope>NUCLEOTIDE SEQUENCE [LARGE SCALE GENOMIC DNA]</scope>
    <source>
        <strain evidence="4 5">12B1</strain>
    </source>
</reference>
<feature type="region of interest" description="Disordered" evidence="2">
    <location>
        <begin position="1"/>
        <end position="114"/>
    </location>
</feature>
<name>A0AB34K5J9_PRYPA</name>
<evidence type="ECO:0000313" key="4">
    <source>
        <dbReference type="EMBL" id="KAL1528637.1"/>
    </source>
</evidence>
<feature type="compositionally biased region" description="Polar residues" evidence="2">
    <location>
        <begin position="77"/>
        <end position="90"/>
    </location>
</feature>
<evidence type="ECO:0000313" key="5">
    <source>
        <dbReference type="Proteomes" id="UP001515480"/>
    </source>
</evidence>
<feature type="domain" description="CHAT" evidence="3">
    <location>
        <begin position="91"/>
        <end position="316"/>
    </location>
</feature>
<dbReference type="InterPro" id="IPR024983">
    <property type="entry name" value="CHAT_dom"/>
</dbReference>